<proteinExistence type="predicted"/>
<gene>
    <name evidence="12" type="ORF">SAMN05660706_11276</name>
</gene>
<reference evidence="13" key="1">
    <citation type="submission" date="2016-10" db="EMBL/GenBank/DDBJ databases">
        <authorList>
            <person name="Varghese N."/>
            <person name="Submissions S."/>
        </authorList>
    </citation>
    <scope>NUCLEOTIDE SEQUENCE [LARGE SCALE GENOMIC DNA]</scope>
    <source>
        <strain evidence="13">DSM 3669</strain>
    </source>
</reference>
<dbReference type="NCBIfam" id="TIGR00238">
    <property type="entry name" value="KamA family radical SAM protein"/>
    <property type="match status" value="1"/>
</dbReference>
<evidence type="ECO:0000256" key="10">
    <source>
        <dbReference type="PIRSR" id="PIRSR603739-50"/>
    </source>
</evidence>
<dbReference type="OrthoDB" id="9768064at2"/>
<dbReference type="SFLD" id="SFLDG01070">
    <property type="entry name" value="PLP-dependent"/>
    <property type="match status" value="1"/>
</dbReference>
<dbReference type="AlphaFoldDB" id="A0A1I6DJS4"/>
<evidence type="ECO:0000256" key="9">
    <source>
        <dbReference type="PIRSR" id="PIRSR004911-1"/>
    </source>
</evidence>
<dbReference type="PANTHER" id="PTHR30538">
    <property type="entry name" value="LYSINE 2,3-AMINOMUTASE-RELATED"/>
    <property type="match status" value="1"/>
</dbReference>
<evidence type="ECO:0000313" key="13">
    <source>
        <dbReference type="Proteomes" id="UP000199584"/>
    </source>
</evidence>
<organism evidence="12 13">
    <name type="scientific">Desulfoscipio geothermicus DSM 3669</name>
    <dbReference type="NCBI Taxonomy" id="1121426"/>
    <lineage>
        <taxon>Bacteria</taxon>
        <taxon>Bacillati</taxon>
        <taxon>Bacillota</taxon>
        <taxon>Clostridia</taxon>
        <taxon>Eubacteriales</taxon>
        <taxon>Desulfallaceae</taxon>
        <taxon>Desulfoscipio</taxon>
    </lineage>
</organism>
<dbReference type="Pfam" id="PF04055">
    <property type="entry name" value="Radical_SAM"/>
    <property type="match status" value="1"/>
</dbReference>
<keyword evidence="4 9" id="KW-0479">Metal-binding</keyword>
<dbReference type="STRING" id="39060.SAMN05660706_11276"/>
<keyword evidence="2 9" id="KW-0004">4Fe-4S</keyword>
<evidence type="ECO:0000256" key="4">
    <source>
        <dbReference type="ARBA" id="ARBA00022723"/>
    </source>
</evidence>
<feature type="domain" description="Radical SAM core" evidence="11">
    <location>
        <begin position="154"/>
        <end position="365"/>
    </location>
</feature>
<dbReference type="Pfam" id="PF12544">
    <property type="entry name" value="LAM_C"/>
    <property type="match status" value="1"/>
</dbReference>
<evidence type="ECO:0000256" key="7">
    <source>
        <dbReference type="ARBA" id="ARBA00023014"/>
    </source>
</evidence>
<accession>A0A1I6DJS4</accession>
<name>A0A1I6DJS4_9FIRM</name>
<dbReference type="InterPro" id="IPR007197">
    <property type="entry name" value="rSAM"/>
</dbReference>
<keyword evidence="8" id="KW-0413">Isomerase</keyword>
<feature type="binding site" evidence="9">
    <location>
        <position position="172"/>
    </location>
    <ligand>
        <name>[4Fe-4S] cluster</name>
        <dbReference type="ChEBI" id="CHEBI:49883"/>
        <note>4Fe-4S-S-AdoMet</note>
    </ligand>
</feature>
<evidence type="ECO:0000256" key="5">
    <source>
        <dbReference type="ARBA" id="ARBA00022898"/>
    </source>
</evidence>
<feature type="modified residue" description="N6-(pyridoxal phosphate)lysine" evidence="10">
    <location>
        <position position="380"/>
    </location>
</feature>
<evidence type="ECO:0000259" key="11">
    <source>
        <dbReference type="PROSITE" id="PS51918"/>
    </source>
</evidence>
<dbReference type="SUPFAM" id="SSF102114">
    <property type="entry name" value="Radical SAM enzymes"/>
    <property type="match status" value="1"/>
</dbReference>
<evidence type="ECO:0000256" key="6">
    <source>
        <dbReference type="ARBA" id="ARBA00023004"/>
    </source>
</evidence>
<keyword evidence="6" id="KW-0408">Iron</keyword>
<dbReference type="InterPro" id="IPR013785">
    <property type="entry name" value="Aldolase_TIM"/>
</dbReference>
<dbReference type="InterPro" id="IPR025895">
    <property type="entry name" value="LAM_C_dom"/>
</dbReference>
<dbReference type="Gene3D" id="3.20.20.70">
    <property type="entry name" value="Aldolase class I"/>
    <property type="match status" value="1"/>
</dbReference>
<dbReference type="EMBL" id="FOYM01000012">
    <property type="protein sequence ID" value="SFR05696.1"/>
    <property type="molecule type" value="Genomic_DNA"/>
</dbReference>
<feature type="binding site" evidence="9">
    <location>
        <position position="168"/>
    </location>
    <ligand>
        <name>[4Fe-4S] cluster</name>
        <dbReference type="ChEBI" id="CHEBI:49883"/>
        <note>4Fe-4S-S-AdoMet</note>
    </ligand>
</feature>
<dbReference type="InterPro" id="IPR030801">
    <property type="entry name" value="Glu_2_3_NH3_mut"/>
</dbReference>
<evidence type="ECO:0000256" key="3">
    <source>
        <dbReference type="ARBA" id="ARBA00022691"/>
    </source>
</evidence>
<dbReference type="PROSITE" id="PS51918">
    <property type="entry name" value="RADICAL_SAM"/>
    <property type="match status" value="1"/>
</dbReference>
<keyword evidence="13" id="KW-1185">Reference proteome</keyword>
<dbReference type="Gene3D" id="6.10.140.1170">
    <property type="match status" value="1"/>
</dbReference>
<evidence type="ECO:0000256" key="2">
    <source>
        <dbReference type="ARBA" id="ARBA00022485"/>
    </source>
</evidence>
<protein>
    <submittedName>
        <fullName evidence="12">Glutamate 2,3-aminomutase</fullName>
    </submittedName>
</protein>
<evidence type="ECO:0000256" key="8">
    <source>
        <dbReference type="ARBA" id="ARBA00023235"/>
    </source>
</evidence>
<keyword evidence="5 10" id="KW-0663">Pyridoxal phosphate</keyword>
<evidence type="ECO:0000256" key="1">
    <source>
        <dbReference type="ARBA" id="ARBA00001933"/>
    </source>
</evidence>
<dbReference type="GO" id="GO:0046872">
    <property type="term" value="F:metal ion binding"/>
    <property type="evidence" value="ECO:0007669"/>
    <property type="project" value="UniProtKB-KW"/>
</dbReference>
<dbReference type="NCBIfam" id="TIGR04368">
    <property type="entry name" value="Glu_2_3_NH3_mut"/>
    <property type="match status" value="1"/>
</dbReference>
<feature type="binding site" evidence="9">
    <location>
        <position position="175"/>
    </location>
    <ligand>
        <name>[4Fe-4S] cluster</name>
        <dbReference type="ChEBI" id="CHEBI:49883"/>
        <note>4Fe-4S-S-AdoMet</note>
    </ligand>
</feature>
<keyword evidence="7 9" id="KW-0411">Iron-sulfur</keyword>
<evidence type="ECO:0000313" key="12">
    <source>
        <dbReference type="EMBL" id="SFR05696.1"/>
    </source>
</evidence>
<dbReference type="RefSeq" id="WP_092483144.1">
    <property type="nucleotide sequence ID" value="NZ_FOYM01000012.1"/>
</dbReference>
<dbReference type="InterPro" id="IPR058240">
    <property type="entry name" value="rSAM_sf"/>
</dbReference>
<comment type="cofactor">
    <cofactor evidence="1 10">
        <name>pyridoxal 5'-phosphate</name>
        <dbReference type="ChEBI" id="CHEBI:597326"/>
    </cofactor>
</comment>
<dbReference type="PIRSF" id="PIRSF004911">
    <property type="entry name" value="DUF160"/>
    <property type="match status" value="1"/>
</dbReference>
<keyword evidence="3" id="KW-0949">S-adenosyl-L-methionine</keyword>
<dbReference type="InterPro" id="IPR003739">
    <property type="entry name" value="Lys_aminomutase/Glu_NH3_mut"/>
</dbReference>
<dbReference type="SFLD" id="SFLDF00290">
    <property type="entry name" value="glutamate_2_3-aminomutase"/>
    <property type="match status" value="1"/>
</dbReference>
<sequence>MTVNKHDKRDIALDRTEELKQRIESYLEAAKSIPTGFKMEEEYQARKKELLQFFGATEENWQDWHWQMRNRISDVGMLRKLWSLTEEEAEQIESVSEKFRWAVSPYYLSLMEPGNPGCPVRMQGIPSIRELQDNWGKLDPMAEEYTSPAPRITRRYADRLIINVTNQCAMFCRHCQRRRSIGEVDKPAPVEEIKAAIDYIRQNPEVRDVLITGGDPLTLSDEWLDWILSELDKIEHVEIKRIGSRTPVTMPQRITPELCAMLESHHPLYLNTHFNHPREVTQEALRATRMLAKAGISLGNQAVLLKGINNDPHVMKKLNHELLKIHVRPYYIFHAKPVKGTTHFVTTVQEGLEIMENLRGYTSGLAIPWYIINAPGGAGKTPLLPQYLLTMGKDYVMIRTWEGKVFRCANGNI</sequence>
<dbReference type="PANTHER" id="PTHR30538:SF1">
    <property type="entry name" value="L-LYSINE 2,3-AMINOMUTASE"/>
    <property type="match status" value="1"/>
</dbReference>
<dbReference type="GO" id="GO:0051539">
    <property type="term" value="F:4 iron, 4 sulfur cluster binding"/>
    <property type="evidence" value="ECO:0007669"/>
    <property type="project" value="UniProtKB-KW"/>
</dbReference>
<dbReference type="Proteomes" id="UP000199584">
    <property type="component" value="Unassembled WGS sequence"/>
</dbReference>
<dbReference type="CDD" id="cd01335">
    <property type="entry name" value="Radical_SAM"/>
    <property type="match status" value="1"/>
</dbReference>
<dbReference type="GO" id="GO:0016869">
    <property type="term" value="F:intramolecular aminotransferase activity"/>
    <property type="evidence" value="ECO:0007669"/>
    <property type="project" value="InterPro"/>
</dbReference>
<dbReference type="SFLD" id="SFLDS00029">
    <property type="entry name" value="Radical_SAM"/>
    <property type="match status" value="1"/>
</dbReference>